<organism evidence="1 2">
    <name type="scientific">Paramecium primaurelia</name>
    <dbReference type="NCBI Taxonomy" id="5886"/>
    <lineage>
        <taxon>Eukaryota</taxon>
        <taxon>Sar</taxon>
        <taxon>Alveolata</taxon>
        <taxon>Ciliophora</taxon>
        <taxon>Intramacronucleata</taxon>
        <taxon>Oligohymenophorea</taxon>
        <taxon>Peniculida</taxon>
        <taxon>Parameciidae</taxon>
        <taxon>Paramecium</taxon>
    </lineage>
</organism>
<proteinExistence type="predicted"/>
<name>A0A8S1MW25_PARPR</name>
<gene>
    <name evidence="1" type="ORF">PPRIM_AZ9-3.1.T0660079</name>
</gene>
<reference evidence="1" key="1">
    <citation type="submission" date="2021-01" db="EMBL/GenBank/DDBJ databases">
        <authorList>
            <consortium name="Genoscope - CEA"/>
            <person name="William W."/>
        </authorList>
    </citation>
    <scope>NUCLEOTIDE SEQUENCE</scope>
</reference>
<comment type="caution">
    <text evidence="1">The sequence shown here is derived from an EMBL/GenBank/DDBJ whole genome shotgun (WGS) entry which is preliminary data.</text>
</comment>
<protein>
    <recommendedName>
        <fullName evidence="3">Selenoprotein W</fullName>
    </recommendedName>
</protein>
<evidence type="ECO:0008006" key="3">
    <source>
        <dbReference type="Google" id="ProtNLM"/>
    </source>
</evidence>
<dbReference type="AlphaFoldDB" id="A0A8S1MW25"/>
<dbReference type="Proteomes" id="UP000688137">
    <property type="component" value="Unassembled WGS sequence"/>
</dbReference>
<dbReference type="OMA" id="YPKSEVT"/>
<accession>A0A8S1MW25</accession>
<keyword evidence="2" id="KW-1185">Reference proteome</keyword>
<evidence type="ECO:0000313" key="1">
    <source>
        <dbReference type="EMBL" id="CAD8081606.1"/>
    </source>
</evidence>
<evidence type="ECO:0000313" key="2">
    <source>
        <dbReference type="Proteomes" id="UP000688137"/>
    </source>
</evidence>
<sequence length="99" mass="11188">MRKFFTQIPKAVELLKANPALPVRAHIEYSILAEVCLKHLYPKSEVTLNSPDSRTGNIEVTIFKSDGKKELVHSKKNGQGNITPDNVAEIMQRVIRFVE</sequence>
<dbReference type="EMBL" id="CAJJDM010000068">
    <property type="protein sequence ID" value="CAD8081606.1"/>
    <property type="molecule type" value="Genomic_DNA"/>
</dbReference>